<dbReference type="Proteomes" id="UP001501175">
    <property type="component" value="Unassembled WGS sequence"/>
</dbReference>
<reference evidence="3" key="1">
    <citation type="journal article" date="2019" name="Int. J. Syst. Evol. Microbiol.">
        <title>The Global Catalogue of Microorganisms (GCM) 10K type strain sequencing project: providing services to taxonomists for standard genome sequencing and annotation.</title>
        <authorList>
            <consortium name="The Broad Institute Genomics Platform"/>
            <consortium name="The Broad Institute Genome Sequencing Center for Infectious Disease"/>
            <person name="Wu L."/>
            <person name="Ma J."/>
        </authorList>
    </citation>
    <scope>NUCLEOTIDE SEQUENCE [LARGE SCALE GENOMIC DNA]</scope>
    <source>
        <strain evidence="3">JCM 17927</strain>
    </source>
</reference>
<accession>A0ABP8MEJ9</accession>
<keyword evidence="3" id="KW-1185">Reference proteome</keyword>
<evidence type="ECO:0000313" key="3">
    <source>
        <dbReference type="Proteomes" id="UP001501175"/>
    </source>
</evidence>
<name>A0ABP8MEJ9_9BACT</name>
<comment type="caution">
    <text evidence="2">The sequence shown here is derived from an EMBL/GenBank/DDBJ whole genome shotgun (WGS) entry which is preliminary data.</text>
</comment>
<feature type="compositionally biased region" description="Basic and acidic residues" evidence="1">
    <location>
        <begin position="90"/>
        <end position="103"/>
    </location>
</feature>
<dbReference type="EMBL" id="BAABHD010000005">
    <property type="protein sequence ID" value="GAA4448664.1"/>
    <property type="molecule type" value="Genomic_DNA"/>
</dbReference>
<evidence type="ECO:0000313" key="2">
    <source>
        <dbReference type="EMBL" id="GAA4448664.1"/>
    </source>
</evidence>
<sequence length="103" mass="11452">MNWSAQVDTVGMVHASEMDSLANYQCDNNPFAVQNRKENMALTKPCPTCPWQEIKKTRSTAVIVPEPSPDNPVSSDIGEKDNHAPPVAIKAERYHKDIEDTIS</sequence>
<protein>
    <submittedName>
        <fullName evidence="2">Uncharacterized protein</fullName>
    </submittedName>
</protein>
<gene>
    <name evidence="2" type="ORF">GCM10023189_06860</name>
</gene>
<organism evidence="2 3">
    <name type="scientific">Nibrella saemangeumensis</name>
    <dbReference type="NCBI Taxonomy" id="1084526"/>
    <lineage>
        <taxon>Bacteria</taxon>
        <taxon>Pseudomonadati</taxon>
        <taxon>Bacteroidota</taxon>
        <taxon>Cytophagia</taxon>
        <taxon>Cytophagales</taxon>
        <taxon>Spirosomataceae</taxon>
        <taxon>Nibrella</taxon>
    </lineage>
</organism>
<feature type="region of interest" description="Disordered" evidence="1">
    <location>
        <begin position="63"/>
        <end position="103"/>
    </location>
</feature>
<evidence type="ECO:0000256" key="1">
    <source>
        <dbReference type="SAM" id="MobiDB-lite"/>
    </source>
</evidence>
<proteinExistence type="predicted"/>